<feature type="domain" description="Peptidase S54 rhomboid" evidence="9">
    <location>
        <begin position="417"/>
        <end position="557"/>
    </location>
</feature>
<dbReference type="OrthoDB" id="10260614at2759"/>
<keyword evidence="3 8" id="KW-0812">Transmembrane</keyword>
<evidence type="ECO:0000313" key="10">
    <source>
        <dbReference type="EMBL" id="EJT73278.1"/>
    </source>
</evidence>
<organism evidence="10">
    <name type="scientific">Gaeumannomyces tritici (strain R3-111a-1)</name>
    <name type="common">Wheat and barley take-all root rot fungus</name>
    <name type="synonym">Gaeumannomyces graminis var. tritici</name>
    <dbReference type="NCBI Taxonomy" id="644352"/>
    <lineage>
        <taxon>Eukaryota</taxon>
        <taxon>Fungi</taxon>
        <taxon>Dikarya</taxon>
        <taxon>Ascomycota</taxon>
        <taxon>Pezizomycotina</taxon>
        <taxon>Sordariomycetes</taxon>
        <taxon>Sordariomycetidae</taxon>
        <taxon>Magnaporthales</taxon>
        <taxon>Magnaporthaceae</taxon>
        <taxon>Gaeumannomyces</taxon>
    </lineage>
</organism>
<keyword evidence="5 8" id="KW-1133">Transmembrane helix</keyword>
<reference evidence="10" key="3">
    <citation type="submission" date="2010-09" db="EMBL/GenBank/DDBJ databases">
        <title>Annotation of Gaeumannomyces graminis var. tritici R3-111a-1.</title>
        <authorList>
            <consortium name="The Broad Institute Genome Sequencing Platform"/>
            <person name="Ma L.-J."/>
            <person name="Dead R."/>
            <person name="Young S.K."/>
            <person name="Zeng Q."/>
            <person name="Gargeya S."/>
            <person name="Fitzgerald M."/>
            <person name="Haas B."/>
            <person name="Abouelleil A."/>
            <person name="Alvarado L."/>
            <person name="Arachchi H.M."/>
            <person name="Berlin A."/>
            <person name="Brown A."/>
            <person name="Chapman S.B."/>
            <person name="Chen Z."/>
            <person name="Dunbar C."/>
            <person name="Freedman E."/>
            <person name="Gearin G."/>
            <person name="Gellesch M."/>
            <person name="Goldberg J."/>
            <person name="Griggs A."/>
            <person name="Gujja S."/>
            <person name="Heiman D."/>
            <person name="Howarth C."/>
            <person name="Larson L."/>
            <person name="Lui A."/>
            <person name="MacDonald P.J.P."/>
            <person name="Mehta T."/>
            <person name="Montmayeur A."/>
            <person name="Murphy C."/>
            <person name="Neiman D."/>
            <person name="Pearson M."/>
            <person name="Priest M."/>
            <person name="Roberts A."/>
            <person name="Saif S."/>
            <person name="Shea T."/>
            <person name="Shenoy N."/>
            <person name="Sisk P."/>
            <person name="Stolte C."/>
            <person name="Sykes S."/>
            <person name="Yandava C."/>
            <person name="Wortman J."/>
            <person name="Nusbaum C."/>
            <person name="Birren B."/>
        </authorList>
    </citation>
    <scope>NUCLEOTIDE SEQUENCE</scope>
    <source>
        <strain evidence="10">R3-111a-1</strain>
    </source>
</reference>
<feature type="compositionally biased region" description="Basic and acidic residues" evidence="7">
    <location>
        <begin position="275"/>
        <end position="289"/>
    </location>
</feature>
<protein>
    <submittedName>
        <fullName evidence="10">Rhomboid protein 1</fullName>
    </submittedName>
</protein>
<dbReference type="EMBL" id="GL385399">
    <property type="protein sequence ID" value="EJT73278.1"/>
    <property type="molecule type" value="Genomic_DNA"/>
</dbReference>
<feature type="transmembrane region" description="Helical" evidence="8">
    <location>
        <begin position="543"/>
        <end position="560"/>
    </location>
</feature>
<dbReference type="eggNOG" id="KOG2980">
    <property type="taxonomic scope" value="Eukaryota"/>
</dbReference>
<dbReference type="InterPro" id="IPR050925">
    <property type="entry name" value="Rhomboid_protease_S54"/>
</dbReference>
<dbReference type="STRING" id="644352.J3P9E2"/>
<feature type="transmembrane region" description="Helical" evidence="8">
    <location>
        <begin position="449"/>
        <end position="469"/>
    </location>
</feature>
<dbReference type="EnsemblFungi" id="EJT73278">
    <property type="protein sequence ID" value="EJT73278"/>
    <property type="gene ID" value="GGTG_10124"/>
</dbReference>
<reference evidence="11" key="5">
    <citation type="submission" date="2018-04" db="UniProtKB">
        <authorList>
            <consortium name="EnsemblFungi"/>
        </authorList>
    </citation>
    <scope>IDENTIFICATION</scope>
    <source>
        <strain evidence="11">R3-111a-1</strain>
    </source>
</reference>
<feature type="region of interest" description="Disordered" evidence="7">
    <location>
        <begin position="217"/>
        <end position="257"/>
    </location>
</feature>
<dbReference type="PANTHER" id="PTHR43731">
    <property type="entry name" value="RHOMBOID PROTEASE"/>
    <property type="match status" value="1"/>
</dbReference>
<dbReference type="GeneID" id="20350582"/>
<dbReference type="GO" id="GO:0006465">
    <property type="term" value="P:signal peptide processing"/>
    <property type="evidence" value="ECO:0007669"/>
    <property type="project" value="TreeGrafter"/>
</dbReference>
<proteinExistence type="inferred from homology"/>
<evidence type="ECO:0000313" key="11">
    <source>
        <dbReference type="EnsemblFungi" id="EJT73278"/>
    </source>
</evidence>
<evidence type="ECO:0000256" key="7">
    <source>
        <dbReference type="SAM" id="MobiDB-lite"/>
    </source>
</evidence>
<reference evidence="12" key="1">
    <citation type="submission" date="2010-07" db="EMBL/GenBank/DDBJ databases">
        <title>The genome sequence of Gaeumannomyces graminis var. tritici strain R3-111a-1.</title>
        <authorList>
            <consortium name="The Broad Institute Genome Sequencing Platform"/>
            <person name="Ma L.-J."/>
            <person name="Dead R."/>
            <person name="Young S."/>
            <person name="Zeng Q."/>
            <person name="Koehrsen M."/>
            <person name="Alvarado L."/>
            <person name="Berlin A."/>
            <person name="Chapman S.B."/>
            <person name="Chen Z."/>
            <person name="Freedman E."/>
            <person name="Gellesch M."/>
            <person name="Goldberg J."/>
            <person name="Griggs A."/>
            <person name="Gujja S."/>
            <person name="Heilman E.R."/>
            <person name="Heiman D."/>
            <person name="Hepburn T."/>
            <person name="Howarth C."/>
            <person name="Jen D."/>
            <person name="Larson L."/>
            <person name="Mehta T."/>
            <person name="Neiman D."/>
            <person name="Pearson M."/>
            <person name="Roberts A."/>
            <person name="Saif S."/>
            <person name="Shea T."/>
            <person name="Shenoy N."/>
            <person name="Sisk P."/>
            <person name="Stolte C."/>
            <person name="Sykes S."/>
            <person name="Walk T."/>
            <person name="White J."/>
            <person name="Yandava C."/>
            <person name="Haas B."/>
            <person name="Nusbaum C."/>
            <person name="Birren B."/>
        </authorList>
    </citation>
    <scope>NUCLEOTIDE SEQUENCE [LARGE SCALE GENOMIC DNA]</scope>
    <source>
        <strain evidence="12">R3-111a-1</strain>
    </source>
</reference>
<dbReference type="GO" id="GO:0004252">
    <property type="term" value="F:serine-type endopeptidase activity"/>
    <property type="evidence" value="ECO:0007669"/>
    <property type="project" value="InterPro"/>
</dbReference>
<keyword evidence="6 8" id="KW-0472">Membrane</keyword>
<dbReference type="SUPFAM" id="SSF144091">
    <property type="entry name" value="Rhomboid-like"/>
    <property type="match status" value="1"/>
</dbReference>
<evidence type="ECO:0000256" key="4">
    <source>
        <dbReference type="ARBA" id="ARBA00022801"/>
    </source>
</evidence>
<evidence type="ECO:0000256" key="6">
    <source>
        <dbReference type="ARBA" id="ARBA00023136"/>
    </source>
</evidence>
<feature type="transmembrane region" description="Helical" evidence="8">
    <location>
        <begin position="371"/>
        <end position="391"/>
    </location>
</feature>
<dbReference type="RefSeq" id="XP_009226252.1">
    <property type="nucleotide sequence ID" value="XM_009227988.1"/>
</dbReference>
<evidence type="ECO:0000256" key="2">
    <source>
        <dbReference type="ARBA" id="ARBA00009045"/>
    </source>
</evidence>
<accession>J3P9E2</accession>
<dbReference type="HOGENOM" id="CLU_026938_1_0_1"/>
<feature type="region of interest" description="Disordered" evidence="7">
    <location>
        <begin position="275"/>
        <end position="304"/>
    </location>
</feature>
<comment type="similarity">
    <text evidence="2">Belongs to the peptidase S54 family.</text>
</comment>
<keyword evidence="4" id="KW-0378">Hydrolase</keyword>
<dbReference type="InterPro" id="IPR035952">
    <property type="entry name" value="Rhomboid-like_sf"/>
</dbReference>
<dbReference type="Proteomes" id="UP000006039">
    <property type="component" value="Unassembled WGS sequence"/>
</dbReference>
<evidence type="ECO:0000256" key="3">
    <source>
        <dbReference type="ARBA" id="ARBA00022692"/>
    </source>
</evidence>
<dbReference type="Pfam" id="PF01694">
    <property type="entry name" value="Rhomboid"/>
    <property type="match status" value="1"/>
</dbReference>
<dbReference type="Gene3D" id="1.20.1540.10">
    <property type="entry name" value="Rhomboid-like"/>
    <property type="match status" value="1"/>
</dbReference>
<reference evidence="10" key="2">
    <citation type="submission" date="2010-07" db="EMBL/GenBank/DDBJ databases">
        <authorList>
            <consortium name="The Broad Institute Genome Sequencing Platform"/>
            <consortium name="Broad Institute Genome Sequencing Center for Infectious Disease"/>
            <person name="Ma L.-J."/>
            <person name="Dead R."/>
            <person name="Young S."/>
            <person name="Zeng Q."/>
            <person name="Koehrsen M."/>
            <person name="Alvarado L."/>
            <person name="Berlin A."/>
            <person name="Chapman S.B."/>
            <person name="Chen Z."/>
            <person name="Freedman E."/>
            <person name="Gellesch M."/>
            <person name="Goldberg J."/>
            <person name="Griggs A."/>
            <person name="Gujja S."/>
            <person name="Heilman E.R."/>
            <person name="Heiman D."/>
            <person name="Hepburn T."/>
            <person name="Howarth C."/>
            <person name="Jen D."/>
            <person name="Larson L."/>
            <person name="Mehta T."/>
            <person name="Neiman D."/>
            <person name="Pearson M."/>
            <person name="Roberts A."/>
            <person name="Saif S."/>
            <person name="Shea T."/>
            <person name="Shenoy N."/>
            <person name="Sisk P."/>
            <person name="Stolte C."/>
            <person name="Sykes S."/>
            <person name="Walk T."/>
            <person name="White J."/>
            <person name="Yandava C."/>
            <person name="Haas B."/>
            <person name="Nusbaum C."/>
            <person name="Birren B."/>
        </authorList>
    </citation>
    <scope>NUCLEOTIDE SEQUENCE</scope>
    <source>
        <strain evidence="10">R3-111a-1</strain>
    </source>
</reference>
<evidence type="ECO:0000256" key="8">
    <source>
        <dbReference type="SAM" id="Phobius"/>
    </source>
</evidence>
<dbReference type="InterPro" id="IPR022764">
    <property type="entry name" value="Peptidase_S54_rhomboid_dom"/>
</dbReference>
<evidence type="ECO:0000259" key="9">
    <source>
        <dbReference type="Pfam" id="PF01694"/>
    </source>
</evidence>
<feature type="compositionally biased region" description="Low complexity" evidence="7">
    <location>
        <begin position="217"/>
        <end position="228"/>
    </location>
</feature>
<name>J3P9E2_GAET3</name>
<dbReference type="AlphaFoldDB" id="J3P9E2"/>
<dbReference type="PANTHER" id="PTHR43731:SF14">
    <property type="entry name" value="PRESENILIN-ASSOCIATED RHOMBOID-LIKE PROTEIN, MITOCHONDRIAL"/>
    <property type="match status" value="1"/>
</dbReference>
<feature type="transmembrane region" description="Helical" evidence="8">
    <location>
        <begin position="474"/>
        <end position="493"/>
    </location>
</feature>
<sequence>MSNFCVPSLGGLRPGLLSRGVRAAAWSSLQRTPLEPCIALAAGRCYSTYRAQAGRLANSNHPSPRKPPSSITTATQWRPVIPMRPAGTMTVQQRRHLSRSRGVITRYMDLPQDYTDEKGLPFTRNGELSQGEIIGIFGVGISTRQGNILLRILHGRRVAGSLEDPMLAPNTAVFSKVEIDKALAYLRHTVPVDEVINAGLRAEDELLAIEEEDVAKAAQGAGSSQQQARAHPNAGGSRWQQRLFKSQPDGDVYGEGVMDRIRKRNEAKWREELKQREEAKRLKEEEEARLNPGGLAKADEPAPRQLSPRMLEYTERATSDLAAPPEMSKARRLAPTLLTAVAVVAGGLAAADLYQAPRRDQRLLPDVPPAAATVGALVLLNLVVYGAWRVPMLWRFMNRHFILTSATPKPHAALLVTASHQSLKHLLLNMLFLWPFGTRLHDDVGRGPFLAVYVGCGLLGFAGSLTALVLRSNLAASTMGASGAVYGIMAAYFTIHRFEGFKVFGLPPDPYDGAQGLGFLALLTANVLMQFRRNVMLDVWSHLAGLLGGVLYGFYFSGLARDRGSVGGGKKELAELPALDETAKSAAGSS</sequence>
<comment type="subcellular location">
    <subcellularLocation>
        <location evidence="1">Membrane</location>
        <topology evidence="1">Multi-pass membrane protein</topology>
    </subcellularLocation>
</comment>
<evidence type="ECO:0000313" key="12">
    <source>
        <dbReference type="Proteomes" id="UP000006039"/>
    </source>
</evidence>
<evidence type="ECO:0000256" key="1">
    <source>
        <dbReference type="ARBA" id="ARBA00004141"/>
    </source>
</evidence>
<dbReference type="GO" id="GO:0016020">
    <property type="term" value="C:membrane"/>
    <property type="evidence" value="ECO:0007669"/>
    <property type="project" value="UniProtKB-SubCell"/>
</dbReference>
<keyword evidence="12" id="KW-1185">Reference proteome</keyword>
<reference evidence="11" key="4">
    <citation type="journal article" date="2015" name="G3 (Bethesda)">
        <title>Genome sequences of three phytopathogenic species of the Magnaporthaceae family of fungi.</title>
        <authorList>
            <person name="Okagaki L.H."/>
            <person name="Nunes C.C."/>
            <person name="Sailsbery J."/>
            <person name="Clay B."/>
            <person name="Brown D."/>
            <person name="John T."/>
            <person name="Oh Y."/>
            <person name="Young N."/>
            <person name="Fitzgerald M."/>
            <person name="Haas B.J."/>
            <person name="Zeng Q."/>
            <person name="Young S."/>
            <person name="Adiconis X."/>
            <person name="Fan L."/>
            <person name="Levin J.Z."/>
            <person name="Mitchell T.K."/>
            <person name="Okubara P.A."/>
            <person name="Farman M.L."/>
            <person name="Kohn L.M."/>
            <person name="Birren B."/>
            <person name="Ma L.-J."/>
            <person name="Dean R.A."/>
        </authorList>
    </citation>
    <scope>NUCLEOTIDE SEQUENCE</scope>
    <source>
        <strain evidence="11">R3-111a-1</strain>
    </source>
</reference>
<evidence type="ECO:0000256" key="5">
    <source>
        <dbReference type="ARBA" id="ARBA00022989"/>
    </source>
</evidence>
<dbReference type="VEuPathDB" id="FungiDB:GGTG_10124"/>
<gene>
    <name evidence="11" type="primary">20350582</name>
    <name evidence="10" type="ORF">GGTG_10124</name>
</gene>